<dbReference type="EMBL" id="JAYMGO010000009">
    <property type="protein sequence ID" value="KAL1268561.1"/>
    <property type="molecule type" value="Genomic_DNA"/>
</dbReference>
<feature type="region of interest" description="Disordered" evidence="2">
    <location>
        <begin position="76"/>
        <end position="112"/>
    </location>
</feature>
<keyword evidence="1" id="KW-0175">Coiled coil</keyword>
<protein>
    <submittedName>
        <fullName evidence="3">Uncharacterized protein</fullName>
    </submittedName>
</protein>
<feature type="compositionally biased region" description="Basic and acidic residues" evidence="2">
    <location>
        <begin position="232"/>
        <end position="248"/>
    </location>
</feature>
<gene>
    <name evidence="3" type="ORF">QQF64_033924</name>
</gene>
<keyword evidence="4" id="KW-1185">Reference proteome</keyword>
<evidence type="ECO:0000256" key="1">
    <source>
        <dbReference type="SAM" id="Coils"/>
    </source>
</evidence>
<comment type="caution">
    <text evidence="3">The sequence shown here is derived from an EMBL/GenBank/DDBJ whole genome shotgun (WGS) entry which is preliminary data.</text>
</comment>
<evidence type="ECO:0000313" key="3">
    <source>
        <dbReference type="EMBL" id="KAL1268561.1"/>
    </source>
</evidence>
<name>A0ABR3MVB7_9TELE</name>
<proteinExistence type="predicted"/>
<organism evidence="3 4">
    <name type="scientific">Cirrhinus molitorella</name>
    <name type="common">mud carp</name>
    <dbReference type="NCBI Taxonomy" id="172907"/>
    <lineage>
        <taxon>Eukaryota</taxon>
        <taxon>Metazoa</taxon>
        <taxon>Chordata</taxon>
        <taxon>Craniata</taxon>
        <taxon>Vertebrata</taxon>
        <taxon>Euteleostomi</taxon>
        <taxon>Actinopterygii</taxon>
        <taxon>Neopterygii</taxon>
        <taxon>Teleostei</taxon>
        <taxon>Ostariophysi</taxon>
        <taxon>Cypriniformes</taxon>
        <taxon>Cyprinidae</taxon>
        <taxon>Labeoninae</taxon>
        <taxon>Labeonini</taxon>
        <taxon>Cirrhinus</taxon>
    </lineage>
</organism>
<feature type="compositionally biased region" description="Acidic residues" evidence="2">
    <location>
        <begin position="98"/>
        <end position="110"/>
    </location>
</feature>
<evidence type="ECO:0000313" key="4">
    <source>
        <dbReference type="Proteomes" id="UP001558613"/>
    </source>
</evidence>
<accession>A0ABR3MVB7</accession>
<evidence type="ECO:0000256" key="2">
    <source>
        <dbReference type="SAM" id="MobiDB-lite"/>
    </source>
</evidence>
<feature type="coiled-coil region" evidence="1">
    <location>
        <begin position="21"/>
        <end position="55"/>
    </location>
</feature>
<reference evidence="3 4" key="1">
    <citation type="submission" date="2023-09" db="EMBL/GenBank/DDBJ databases">
        <authorList>
            <person name="Wang M."/>
        </authorList>
    </citation>
    <scope>NUCLEOTIDE SEQUENCE [LARGE SCALE GENOMIC DNA]</scope>
    <source>
        <strain evidence="3">GT-2023</strain>
        <tissue evidence="3">Liver</tissue>
    </source>
</reference>
<dbReference type="Proteomes" id="UP001558613">
    <property type="component" value="Unassembled WGS sequence"/>
</dbReference>
<sequence>MKTRESRRIPWIFATLSKSRKWELKQQLDNHNREKEVLENKLKGLQDRCEELKTQLESTQKPKTANVDVKNAQVADENQLSVLPRSNACDAAGSDTDTTTDSDSDTDTDDEFRGATARLRPLRVNVKKGKKRTEVYLQKTKEGNVLMDREVKEADVVQYKYSPPTSKEVYEWSKEVGNVRKDPRSALARLEALKEIFSLSVKDGFSIVSANLSSADRKSLKEALGESLSGEHLTDDRTEKKRDGKNLV</sequence>
<feature type="region of interest" description="Disordered" evidence="2">
    <location>
        <begin position="220"/>
        <end position="248"/>
    </location>
</feature>